<name>A0A8B6MCD2_METTU</name>
<comment type="caution">
    <text evidence="1">The sequence shown here is derived from an EMBL/GenBank/DDBJ whole genome shotgun (WGS) entry which is preliminary data.</text>
</comment>
<dbReference type="AlphaFoldDB" id="A0A8B6MCD2"/>
<sequence>MKVLLISTVDAAGSRLTLFDRMVKSIAESAKTLPDDALTLCILFQNCSEDRLTTLRTNLPAFVECSCVDRFVPLSVARNMLLSPKRAAGVMDAGAVVAFPDDDAWYPDKFLAGVVGLFRDHANLDFWFCRYGAKPRSGDWSAPALTSASRSAVVRKSSSNTIFVRGSVAAAVGEFDEKLGVGTALASAEDVDYALRIFDVARLSVLRDEALVGHRDKPPGLRGKYYPGSLFVVARHARRAGLSEFLRKIAIGLYLVVKGELSLGRYVSALRTALSAFDQPIGGHKLAQE</sequence>
<dbReference type="EMBL" id="CABFMQ020000103">
    <property type="protein sequence ID" value="VTZ51656.1"/>
    <property type="molecule type" value="Genomic_DNA"/>
</dbReference>
<dbReference type="Proteomes" id="UP000485880">
    <property type="component" value="Unassembled WGS sequence"/>
</dbReference>
<dbReference type="Gene3D" id="3.90.550.10">
    <property type="entry name" value="Spore Coat Polysaccharide Biosynthesis Protein SpsA, Chain A"/>
    <property type="match status" value="1"/>
</dbReference>
<evidence type="ECO:0008006" key="3">
    <source>
        <dbReference type="Google" id="ProtNLM"/>
    </source>
</evidence>
<accession>A0A8B6MCD2</accession>
<proteinExistence type="predicted"/>
<dbReference type="InterPro" id="IPR029044">
    <property type="entry name" value="Nucleotide-diphossugar_trans"/>
</dbReference>
<evidence type="ECO:0000313" key="1">
    <source>
        <dbReference type="EMBL" id="VTZ51656.1"/>
    </source>
</evidence>
<keyword evidence="2" id="KW-1185">Reference proteome</keyword>
<protein>
    <recommendedName>
        <fullName evidence="3">Glycosyltransferase 2-like domain-containing protein</fullName>
    </recommendedName>
</protein>
<gene>
    <name evidence="1" type="ORF">MPC4_440004</name>
</gene>
<dbReference type="RefSeq" id="WP_174513420.1">
    <property type="nucleotide sequence ID" value="NZ_CABFMQ020000103.1"/>
</dbReference>
<organism evidence="1 2">
    <name type="scientific">Methylocella tundrae</name>
    <dbReference type="NCBI Taxonomy" id="227605"/>
    <lineage>
        <taxon>Bacteria</taxon>
        <taxon>Pseudomonadati</taxon>
        <taxon>Pseudomonadota</taxon>
        <taxon>Alphaproteobacteria</taxon>
        <taxon>Hyphomicrobiales</taxon>
        <taxon>Beijerinckiaceae</taxon>
        <taxon>Methylocella</taxon>
    </lineage>
</organism>
<reference evidence="1 2" key="1">
    <citation type="submission" date="2019-05" db="EMBL/GenBank/DDBJ databases">
        <authorList>
            <person name="Farhan Ul Haque M."/>
        </authorList>
    </citation>
    <scope>NUCLEOTIDE SEQUENCE [LARGE SCALE GENOMIC DNA]</scope>
    <source>
        <strain evidence="1">2</strain>
    </source>
</reference>
<evidence type="ECO:0000313" key="2">
    <source>
        <dbReference type="Proteomes" id="UP000485880"/>
    </source>
</evidence>
<dbReference type="SUPFAM" id="SSF53448">
    <property type="entry name" value="Nucleotide-diphospho-sugar transferases"/>
    <property type="match status" value="1"/>
</dbReference>